<accession>A0A182EWE9</accession>
<reference evidence="2 3" key="2">
    <citation type="submission" date="2018-08" db="EMBL/GenBank/DDBJ databases">
        <authorList>
            <person name="Laetsch R D."/>
            <person name="Stevens L."/>
            <person name="Kumar S."/>
            <person name="Blaxter L. M."/>
        </authorList>
    </citation>
    <scope>NUCLEOTIDE SEQUENCE [LARGE SCALE GENOMIC DNA]</scope>
</reference>
<sequence length="70" mass="8158">SNDLEEDSNSHKEVKIEVFSEDENDYDDNGDDNYALKETDNKNNWELECNKSLDENTNLDQSYNDVPVKI</sequence>
<protein>
    <submittedName>
        <fullName evidence="4">Protein PFC0760c-like</fullName>
    </submittedName>
</protein>
<evidence type="ECO:0000313" key="2">
    <source>
        <dbReference type="EMBL" id="VDM99167.1"/>
    </source>
</evidence>
<dbReference type="Proteomes" id="UP000271087">
    <property type="component" value="Unassembled WGS sequence"/>
</dbReference>
<evidence type="ECO:0000256" key="1">
    <source>
        <dbReference type="SAM" id="MobiDB-lite"/>
    </source>
</evidence>
<evidence type="ECO:0000313" key="3">
    <source>
        <dbReference type="Proteomes" id="UP000271087"/>
    </source>
</evidence>
<feature type="region of interest" description="Disordered" evidence="1">
    <location>
        <begin position="1"/>
        <end position="30"/>
    </location>
</feature>
<proteinExistence type="predicted"/>
<dbReference type="EMBL" id="UYRW01010833">
    <property type="protein sequence ID" value="VDM99167.1"/>
    <property type="molecule type" value="Genomic_DNA"/>
</dbReference>
<feature type="compositionally biased region" description="Acidic residues" evidence="1">
    <location>
        <begin position="19"/>
        <end position="30"/>
    </location>
</feature>
<keyword evidence="3" id="KW-1185">Reference proteome</keyword>
<dbReference type="WBParaSite" id="nOo.2.0.1.t12495-RA">
    <property type="protein sequence ID" value="nOo.2.0.1.t12495-RA"/>
    <property type="gene ID" value="nOo.2.0.1.g12495"/>
</dbReference>
<organism evidence="4">
    <name type="scientific">Onchocerca ochengi</name>
    <name type="common">Filarial nematode worm</name>
    <dbReference type="NCBI Taxonomy" id="42157"/>
    <lineage>
        <taxon>Eukaryota</taxon>
        <taxon>Metazoa</taxon>
        <taxon>Ecdysozoa</taxon>
        <taxon>Nematoda</taxon>
        <taxon>Chromadorea</taxon>
        <taxon>Rhabditida</taxon>
        <taxon>Spirurina</taxon>
        <taxon>Spiruromorpha</taxon>
        <taxon>Filarioidea</taxon>
        <taxon>Onchocercidae</taxon>
        <taxon>Onchocerca</taxon>
    </lineage>
</organism>
<gene>
    <name evidence="2" type="ORF">NOO_LOCUS12495</name>
</gene>
<name>A0A182EWE9_ONCOC</name>
<dbReference type="AlphaFoldDB" id="A0A182EWE9"/>
<evidence type="ECO:0000313" key="4">
    <source>
        <dbReference type="WBParaSite" id="nOo.2.0.1.t12495-RA"/>
    </source>
</evidence>
<reference evidence="4" key="1">
    <citation type="submission" date="2016-06" db="UniProtKB">
        <authorList>
            <consortium name="WormBaseParasite"/>
        </authorList>
    </citation>
    <scope>IDENTIFICATION</scope>
</reference>
<feature type="compositionally biased region" description="Basic and acidic residues" evidence="1">
    <location>
        <begin position="8"/>
        <end position="18"/>
    </location>
</feature>